<dbReference type="PANTHER" id="PTHR21660">
    <property type="entry name" value="THIOESTERASE SUPERFAMILY MEMBER-RELATED"/>
    <property type="match status" value="1"/>
</dbReference>
<comment type="similarity">
    <text evidence="1">Belongs to the thioesterase PaaI family.</text>
</comment>
<accession>A0A5E4S524</accession>
<keyword evidence="5" id="KW-1185">Reference proteome</keyword>
<dbReference type="NCBIfam" id="TIGR00369">
    <property type="entry name" value="unchar_dom_1"/>
    <property type="match status" value="1"/>
</dbReference>
<dbReference type="Gene3D" id="3.10.129.10">
    <property type="entry name" value="Hotdog Thioesterase"/>
    <property type="match status" value="1"/>
</dbReference>
<dbReference type="InterPro" id="IPR006683">
    <property type="entry name" value="Thioestr_dom"/>
</dbReference>
<dbReference type="InterPro" id="IPR029069">
    <property type="entry name" value="HotDog_dom_sf"/>
</dbReference>
<dbReference type="CDD" id="cd03443">
    <property type="entry name" value="PaaI_thioesterase"/>
    <property type="match status" value="1"/>
</dbReference>
<dbReference type="Pfam" id="PF03061">
    <property type="entry name" value="4HBT"/>
    <property type="match status" value="1"/>
</dbReference>
<feature type="domain" description="Thioesterase" evidence="3">
    <location>
        <begin position="48"/>
        <end position="122"/>
    </location>
</feature>
<dbReference type="PANTHER" id="PTHR21660:SF1">
    <property type="entry name" value="ACYL-COENZYME A THIOESTERASE 13"/>
    <property type="match status" value="1"/>
</dbReference>
<evidence type="ECO:0000256" key="2">
    <source>
        <dbReference type="ARBA" id="ARBA00022801"/>
    </source>
</evidence>
<dbReference type="InterPro" id="IPR039298">
    <property type="entry name" value="ACOT13"/>
</dbReference>
<dbReference type="GO" id="GO:0047617">
    <property type="term" value="F:fatty acyl-CoA hydrolase activity"/>
    <property type="evidence" value="ECO:0007669"/>
    <property type="project" value="InterPro"/>
</dbReference>
<name>A0A5E4S524_9BURK</name>
<dbReference type="Proteomes" id="UP000366819">
    <property type="component" value="Unassembled WGS sequence"/>
</dbReference>
<evidence type="ECO:0000256" key="1">
    <source>
        <dbReference type="ARBA" id="ARBA00008324"/>
    </source>
</evidence>
<dbReference type="EMBL" id="CABPSN010000001">
    <property type="protein sequence ID" value="VVD70293.1"/>
    <property type="molecule type" value="Genomic_DNA"/>
</dbReference>
<dbReference type="InterPro" id="IPR003736">
    <property type="entry name" value="PAAI_dom"/>
</dbReference>
<protein>
    <submittedName>
        <fullName evidence="4">Phenylacetic acid degradation protein</fullName>
    </submittedName>
</protein>
<dbReference type="SUPFAM" id="SSF54637">
    <property type="entry name" value="Thioesterase/thiol ester dehydrase-isomerase"/>
    <property type="match status" value="1"/>
</dbReference>
<sequence>MRPGFPMSALTIRSGFIDHLGVELLRAENGESELRLDLSAKHLNSWEVMHGGVTMALLDVALSTASRSVAPEGTGVVTIEMKTSFMQPGSGEMRAFGRLLHRSTTMAYCEGEVRDANGKLVAKAMGTFKYLRRLAVGREVHEQRRPGEPSGD</sequence>
<dbReference type="AlphaFoldDB" id="A0A5E4S524"/>
<evidence type="ECO:0000313" key="4">
    <source>
        <dbReference type="EMBL" id="VVD70293.1"/>
    </source>
</evidence>
<keyword evidence="2" id="KW-0378">Hydrolase</keyword>
<reference evidence="4 5" key="1">
    <citation type="submission" date="2019-08" db="EMBL/GenBank/DDBJ databases">
        <authorList>
            <person name="Peeters C."/>
        </authorList>
    </citation>
    <scope>NUCLEOTIDE SEQUENCE [LARGE SCALE GENOMIC DNA]</scope>
    <source>
        <strain evidence="4 5">LMG 31011</strain>
    </source>
</reference>
<gene>
    <name evidence="4" type="ORF">PAQ31011_00565</name>
</gene>
<evidence type="ECO:0000313" key="5">
    <source>
        <dbReference type="Proteomes" id="UP000366819"/>
    </source>
</evidence>
<evidence type="ECO:0000259" key="3">
    <source>
        <dbReference type="Pfam" id="PF03061"/>
    </source>
</evidence>
<proteinExistence type="inferred from homology"/>
<organism evidence="4 5">
    <name type="scientific">Pandoraea aquatica</name>
    <dbReference type="NCBI Taxonomy" id="2508290"/>
    <lineage>
        <taxon>Bacteria</taxon>
        <taxon>Pseudomonadati</taxon>
        <taxon>Pseudomonadota</taxon>
        <taxon>Betaproteobacteria</taxon>
        <taxon>Burkholderiales</taxon>
        <taxon>Burkholderiaceae</taxon>
        <taxon>Pandoraea</taxon>
    </lineage>
</organism>